<name>A0A1B7WS29_APHFL</name>
<comment type="caution">
    <text evidence="1">The sequence shown here is derived from an EMBL/GenBank/DDBJ whole genome shotgun (WGS) entry which is preliminary data.</text>
</comment>
<dbReference type="AlphaFoldDB" id="A0A1B7WS29"/>
<evidence type="ECO:0000313" key="1">
    <source>
        <dbReference type="EMBL" id="OBQ39931.1"/>
    </source>
</evidence>
<sequence>MYKLEIKLDGKFVNNFSIGSIYDLVFIDLEFWPDYVNGKATQRIYGYTLTRILKTSKQQYIKVKFLEFKTEEEELIKEIIKDIDKLKDKTFIGFNIIGSDLITLRRRLKALSIYSPYNKLNIFDFRKNANFKGYKGLNGLFEYLEIKVNKKIDGRYFHENVKKVFLQKNGWIDILLTMFEYCLEDAAGYFKIVSNWHKKDSRITKDMITNELLGYSVPEEKLSLGSIQLEEEIKIELEEILTVEDTQSAQTQLITTLTVADLETLIVKIVQKVIQQELKKLK</sequence>
<protein>
    <submittedName>
        <fullName evidence="1">Uncharacterized protein</fullName>
    </submittedName>
</protein>
<organism evidence="1 2">
    <name type="scientific">Aphanizomenon flos-aquae WA102</name>
    <dbReference type="NCBI Taxonomy" id="1710896"/>
    <lineage>
        <taxon>Bacteria</taxon>
        <taxon>Bacillati</taxon>
        <taxon>Cyanobacteriota</taxon>
        <taxon>Cyanophyceae</taxon>
        <taxon>Nostocales</taxon>
        <taxon>Aphanizomenonaceae</taxon>
        <taxon>Aphanizomenon</taxon>
    </lineage>
</organism>
<dbReference type="EMBL" id="LJOW01000185">
    <property type="protein sequence ID" value="OBQ39931.1"/>
    <property type="molecule type" value="Genomic_DNA"/>
</dbReference>
<reference evidence="1 2" key="1">
    <citation type="submission" date="2015-09" db="EMBL/GenBank/DDBJ databases">
        <title>Aphanizomenon flos-aquae WA102.</title>
        <authorList>
            <person name="Driscoll C."/>
        </authorList>
    </citation>
    <scope>NUCLEOTIDE SEQUENCE [LARGE SCALE GENOMIC DNA]</scope>
    <source>
        <strain evidence="1">WA102</strain>
    </source>
</reference>
<accession>A0A1B7WS29</accession>
<proteinExistence type="predicted"/>
<dbReference type="Gene3D" id="3.30.420.10">
    <property type="entry name" value="Ribonuclease H-like superfamily/Ribonuclease H"/>
    <property type="match status" value="1"/>
</dbReference>
<evidence type="ECO:0000313" key="2">
    <source>
        <dbReference type="Proteomes" id="UP000092093"/>
    </source>
</evidence>
<gene>
    <name evidence="1" type="ORF">AN484_22860</name>
</gene>
<dbReference type="SUPFAM" id="SSF53098">
    <property type="entry name" value="Ribonuclease H-like"/>
    <property type="match status" value="1"/>
</dbReference>
<dbReference type="InterPro" id="IPR036397">
    <property type="entry name" value="RNaseH_sf"/>
</dbReference>
<dbReference type="GO" id="GO:0003676">
    <property type="term" value="F:nucleic acid binding"/>
    <property type="evidence" value="ECO:0007669"/>
    <property type="project" value="InterPro"/>
</dbReference>
<dbReference type="Proteomes" id="UP000092093">
    <property type="component" value="Unassembled WGS sequence"/>
</dbReference>
<dbReference type="InterPro" id="IPR012337">
    <property type="entry name" value="RNaseH-like_sf"/>
</dbReference>